<protein>
    <recommendedName>
        <fullName evidence="8">S-protein homolog</fullName>
    </recommendedName>
</protein>
<evidence type="ECO:0000256" key="4">
    <source>
        <dbReference type="ARBA" id="ARBA00022525"/>
    </source>
</evidence>
<evidence type="ECO:0000256" key="5">
    <source>
        <dbReference type="ARBA" id="ARBA00022729"/>
    </source>
</evidence>
<reference evidence="6" key="1">
    <citation type="submission" date="2022-12" db="EMBL/GenBank/DDBJ databases">
        <title>Draft genome assemblies for two species of Escallonia (Escalloniales).</title>
        <authorList>
            <person name="Chanderbali A."/>
            <person name="Dervinis C."/>
            <person name="Anghel I."/>
            <person name="Soltis D."/>
            <person name="Soltis P."/>
            <person name="Zapata F."/>
        </authorList>
    </citation>
    <scope>NUCLEOTIDE SEQUENCE</scope>
    <source>
        <strain evidence="6">UCBG64.0493</strain>
        <tissue evidence="6">Leaf</tissue>
    </source>
</reference>
<proteinExistence type="inferred from homology"/>
<keyword evidence="7" id="KW-1185">Reference proteome</keyword>
<dbReference type="GO" id="GO:0005576">
    <property type="term" value="C:extracellular region"/>
    <property type="evidence" value="ECO:0007669"/>
    <property type="project" value="UniProtKB-SubCell"/>
</dbReference>
<dbReference type="Pfam" id="PF05938">
    <property type="entry name" value="Self-incomp_S1"/>
    <property type="match status" value="1"/>
</dbReference>
<evidence type="ECO:0000256" key="2">
    <source>
        <dbReference type="ARBA" id="ARBA00005581"/>
    </source>
</evidence>
<comment type="caution">
    <text evidence="6">The sequence shown here is derived from an EMBL/GenBank/DDBJ whole genome shotgun (WGS) entry which is preliminary data.</text>
</comment>
<comment type="similarity">
    <text evidence="2">Belongs to the plant self-incompatibility (S1) protein family.</text>
</comment>
<keyword evidence="3" id="KW-0713">Self-incompatibility</keyword>
<evidence type="ECO:0008006" key="8">
    <source>
        <dbReference type="Google" id="ProtNLM"/>
    </source>
</evidence>
<dbReference type="AlphaFoldDB" id="A0AA89AVC8"/>
<dbReference type="InterPro" id="IPR010264">
    <property type="entry name" value="Self-incomp_S1"/>
</dbReference>
<evidence type="ECO:0000256" key="3">
    <source>
        <dbReference type="ARBA" id="ARBA00022471"/>
    </source>
</evidence>
<dbReference type="GO" id="GO:0060320">
    <property type="term" value="P:rejection of self pollen"/>
    <property type="evidence" value="ECO:0007669"/>
    <property type="project" value="UniProtKB-KW"/>
</dbReference>
<sequence>MLKWNCADGAVGLGLGLLSQMSWLNVGEAYTQGVQNKFMLQQKFEVHVINGILDDPNPVHVHCKSKDDDLRIHDLRANDDLLWKFGLNFFRGFDDHGYKNVTEVEYFITAPKQREHKVLVRWDM</sequence>
<organism evidence="6 7">
    <name type="scientific">Escallonia herrerae</name>
    <dbReference type="NCBI Taxonomy" id="1293975"/>
    <lineage>
        <taxon>Eukaryota</taxon>
        <taxon>Viridiplantae</taxon>
        <taxon>Streptophyta</taxon>
        <taxon>Embryophyta</taxon>
        <taxon>Tracheophyta</taxon>
        <taxon>Spermatophyta</taxon>
        <taxon>Magnoliopsida</taxon>
        <taxon>eudicotyledons</taxon>
        <taxon>Gunneridae</taxon>
        <taxon>Pentapetalae</taxon>
        <taxon>asterids</taxon>
        <taxon>campanulids</taxon>
        <taxon>Escalloniales</taxon>
        <taxon>Escalloniaceae</taxon>
        <taxon>Escallonia</taxon>
    </lineage>
</organism>
<dbReference type="Proteomes" id="UP001188597">
    <property type="component" value="Unassembled WGS sequence"/>
</dbReference>
<evidence type="ECO:0000313" key="6">
    <source>
        <dbReference type="EMBL" id="KAK3016712.1"/>
    </source>
</evidence>
<accession>A0AA89AVC8</accession>
<evidence type="ECO:0000256" key="1">
    <source>
        <dbReference type="ARBA" id="ARBA00004613"/>
    </source>
</evidence>
<evidence type="ECO:0000313" key="7">
    <source>
        <dbReference type="Proteomes" id="UP001188597"/>
    </source>
</evidence>
<dbReference type="EMBL" id="JAVXUP010001051">
    <property type="protein sequence ID" value="KAK3016712.1"/>
    <property type="molecule type" value="Genomic_DNA"/>
</dbReference>
<keyword evidence="5" id="KW-0732">Signal</keyword>
<comment type="subcellular location">
    <subcellularLocation>
        <location evidence="1">Secreted</location>
    </subcellularLocation>
</comment>
<gene>
    <name evidence="6" type="ORF">RJ639_005650</name>
</gene>
<keyword evidence="4" id="KW-0964">Secreted</keyword>
<name>A0AA89AVC8_9ASTE</name>